<evidence type="ECO:0000256" key="1">
    <source>
        <dbReference type="ARBA" id="ARBA00010617"/>
    </source>
</evidence>
<dbReference type="Pfam" id="PF00067">
    <property type="entry name" value="p450"/>
    <property type="match status" value="1"/>
</dbReference>
<protein>
    <submittedName>
        <fullName evidence="3">Cytochrome P450</fullName>
    </submittedName>
</protein>
<keyword evidence="2" id="KW-0560">Oxidoreductase</keyword>
<dbReference type="Gene3D" id="1.10.630.10">
    <property type="entry name" value="Cytochrome P450"/>
    <property type="match status" value="1"/>
</dbReference>
<dbReference type="SUPFAM" id="SSF48264">
    <property type="entry name" value="Cytochrome P450"/>
    <property type="match status" value="1"/>
</dbReference>
<organism evidence="3 4">
    <name type="scientific">Microbacterium murale</name>
    <dbReference type="NCBI Taxonomy" id="1081040"/>
    <lineage>
        <taxon>Bacteria</taxon>
        <taxon>Bacillati</taxon>
        <taxon>Actinomycetota</taxon>
        <taxon>Actinomycetes</taxon>
        <taxon>Micrococcales</taxon>
        <taxon>Microbacteriaceae</taxon>
        <taxon>Microbacterium</taxon>
    </lineage>
</organism>
<gene>
    <name evidence="3" type="ORF">QFZ46_003486</name>
</gene>
<evidence type="ECO:0000256" key="2">
    <source>
        <dbReference type="RuleBase" id="RU000461"/>
    </source>
</evidence>
<dbReference type="PROSITE" id="PS00086">
    <property type="entry name" value="CYTOCHROME_P450"/>
    <property type="match status" value="1"/>
</dbReference>
<evidence type="ECO:0000313" key="3">
    <source>
        <dbReference type="EMBL" id="MDQ0645326.1"/>
    </source>
</evidence>
<accession>A0ABU0PF52</accession>
<dbReference type="InterPro" id="IPR036396">
    <property type="entry name" value="Cyt_P450_sf"/>
</dbReference>
<keyword evidence="2" id="KW-0503">Monooxygenase</keyword>
<dbReference type="InterPro" id="IPR002397">
    <property type="entry name" value="Cyt_P450_B"/>
</dbReference>
<evidence type="ECO:0000313" key="4">
    <source>
        <dbReference type="Proteomes" id="UP001239085"/>
    </source>
</evidence>
<dbReference type="InterPro" id="IPR017972">
    <property type="entry name" value="Cyt_P450_CS"/>
</dbReference>
<name>A0ABU0PF52_9MICO</name>
<reference evidence="3 4" key="1">
    <citation type="submission" date="2023-07" db="EMBL/GenBank/DDBJ databases">
        <title>Comparative genomics of wheat-associated soil bacteria to identify genetic determinants of phenazine resistance.</title>
        <authorList>
            <person name="Mouncey N."/>
        </authorList>
    </citation>
    <scope>NUCLEOTIDE SEQUENCE [LARGE SCALE GENOMIC DNA]</scope>
    <source>
        <strain evidence="3 4">W2I7</strain>
    </source>
</reference>
<comment type="similarity">
    <text evidence="1 2">Belongs to the cytochrome P450 family.</text>
</comment>
<dbReference type="EMBL" id="JAUSXK010000001">
    <property type="protein sequence ID" value="MDQ0645326.1"/>
    <property type="molecule type" value="Genomic_DNA"/>
</dbReference>
<dbReference type="InterPro" id="IPR001128">
    <property type="entry name" value="Cyt_P450"/>
</dbReference>
<dbReference type="Proteomes" id="UP001239085">
    <property type="component" value="Unassembled WGS sequence"/>
</dbReference>
<keyword evidence="2" id="KW-0408">Iron</keyword>
<dbReference type="PANTHER" id="PTHR46696">
    <property type="entry name" value="P450, PUTATIVE (EUROFUNG)-RELATED"/>
    <property type="match status" value="1"/>
</dbReference>
<proteinExistence type="inferred from homology"/>
<keyword evidence="2" id="KW-0349">Heme</keyword>
<keyword evidence="4" id="KW-1185">Reference proteome</keyword>
<dbReference type="PANTHER" id="PTHR46696:SF1">
    <property type="entry name" value="CYTOCHROME P450 YJIB-RELATED"/>
    <property type="match status" value="1"/>
</dbReference>
<sequence>MTTSHSLPPATCPFHEIRTLPTDGTPLHPSPTLAQWRDEGAATPLRYADGHDGLIVTRHDLARDVLADPRFSQLPQRFPHRSGEAHADEIDDRAVEALAAAGLLGLDAPQHGRIRRAVTSRFSVRAARAKQEKVGEIVRAQLDALQKSGAPADLTEHFSIPIATLVHCDVLGVPEHLVEGFWDHFVSSSTTQQKFDYLREVIAARKADPGEDVVSDLLRSELSATEVEGALFVLMSSGRDSVAYIISTSMVALLTNPDQLDALREEPLLISTAIEEFMRVGAMFITLFPRTATEEIEIDGVAFHKGQTVSVSPVAANRDERHFAEPESFDIRRDAFGHLGFGHGPHGCVGQQLARIEIREAVTQLIEALPELRLVHAEQMTPMPFAHDVATYEAGSVIVAW</sequence>
<comment type="caution">
    <text evidence="3">The sequence shown here is derived from an EMBL/GenBank/DDBJ whole genome shotgun (WGS) entry which is preliminary data.</text>
</comment>
<dbReference type="PRINTS" id="PR00359">
    <property type="entry name" value="BP450"/>
</dbReference>
<dbReference type="RefSeq" id="WP_307363505.1">
    <property type="nucleotide sequence ID" value="NZ_JAUSXK010000001.1"/>
</dbReference>
<keyword evidence="2" id="KW-0479">Metal-binding</keyword>